<evidence type="ECO:0000313" key="3">
    <source>
        <dbReference type="Proteomes" id="UP000439780"/>
    </source>
</evidence>
<keyword evidence="3" id="KW-1185">Reference proteome</keyword>
<dbReference type="SUPFAM" id="SSF55298">
    <property type="entry name" value="YjgF-like"/>
    <property type="match status" value="1"/>
</dbReference>
<feature type="domain" description="Endoribonuclease L-PSP/chorismate mutase-like" evidence="1">
    <location>
        <begin position="5"/>
        <end position="142"/>
    </location>
</feature>
<dbReference type="PANTHER" id="PTHR43760">
    <property type="entry name" value="ENDORIBONUCLEASE-RELATED"/>
    <property type="match status" value="1"/>
</dbReference>
<dbReference type="InterPro" id="IPR013813">
    <property type="entry name" value="Endoribo_LPSP/chorism_mut-like"/>
</dbReference>
<dbReference type="CDD" id="cd02199">
    <property type="entry name" value="YjgF_YER057c_UK114_like_1"/>
    <property type="match status" value="1"/>
</dbReference>
<protein>
    <submittedName>
        <fullName evidence="2">RidA family protein</fullName>
    </submittedName>
</protein>
<dbReference type="Proteomes" id="UP000439780">
    <property type="component" value="Unassembled WGS sequence"/>
</dbReference>
<dbReference type="Gene3D" id="3.30.1330.40">
    <property type="entry name" value="RutC-like"/>
    <property type="match status" value="1"/>
</dbReference>
<gene>
    <name evidence="2" type="ORF">GRI58_03025</name>
</gene>
<reference evidence="2 3" key="1">
    <citation type="submission" date="2019-12" db="EMBL/GenBank/DDBJ databases">
        <title>Genomic-based taxomic classification of the family Erythrobacteraceae.</title>
        <authorList>
            <person name="Xu L."/>
        </authorList>
    </citation>
    <scope>NUCLEOTIDE SEQUENCE [LARGE SCALE GENOMIC DNA]</scope>
    <source>
        <strain evidence="2 3">KEMB 9005-328</strain>
    </source>
</reference>
<name>A0A845AG55_9SPHN</name>
<dbReference type="RefSeq" id="WP_160752095.1">
    <property type="nucleotide sequence ID" value="NZ_WTYA01000002.1"/>
</dbReference>
<dbReference type="AlphaFoldDB" id="A0A845AG55"/>
<organism evidence="2 3">
    <name type="scientific">Qipengyuania algicida</name>
    <dbReference type="NCBI Taxonomy" id="1836209"/>
    <lineage>
        <taxon>Bacteria</taxon>
        <taxon>Pseudomonadati</taxon>
        <taxon>Pseudomonadota</taxon>
        <taxon>Alphaproteobacteria</taxon>
        <taxon>Sphingomonadales</taxon>
        <taxon>Erythrobacteraceae</taxon>
        <taxon>Qipengyuania</taxon>
    </lineage>
</organism>
<dbReference type="PANTHER" id="PTHR43760:SF1">
    <property type="entry name" value="ENDORIBONUCLEASE L-PSP_CHORISMATE MUTASE-LIKE DOMAIN-CONTAINING PROTEIN"/>
    <property type="match status" value="1"/>
</dbReference>
<dbReference type="Pfam" id="PF14588">
    <property type="entry name" value="YjgF_endoribonc"/>
    <property type="match status" value="1"/>
</dbReference>
<accession>A0A845AG55</accession>
<evidence type="ECO:0000259" key="1">
    <source>
        <dbReference type="Pfam" id="PF14588"/>
    </source>
</evidence>
<comment type="caution">
    <text evidence="2">The sequence shown here is derived from an EMBL/GenBank/DDBJ whole genome shotgun (WGS) entry which is preliminary data.</text>
</comment>
<proteinExistence type="predicted"/>
<dbReference type="OrthoDB" id="9806350at2"/>
<evidence type="ECO:0000313" key="2">
    <source>
        <dbReference type="EMBL" id="MXP27795.1"/>
    </source>
</evidence>
<dbReference type="EMBL" id="WTYA01000002">
    <property type="protein sequence ID" value="MXP27795.1"/>
    <property type="molecule type" value="Genomic_DNA"/>
</dbReference>
<dbReference type="InterPro" id="IPR035959">
    <property type="entry name" value="RutC-like_sf"/>
</dbReference>
<sequence length="151" mass="15519">MNTVSRLADMGIELPQAAAPVASYLPVVVEGNIAYISGQLPFVEGKLVTGKLGVDLGVERGQQAARACALMILAQLEAAGLLDRVGRVVKLGAFIASSPDFTDQPKVANGASDLMAEVFGDKGRHARAAVGVPVLPLNAAVEVDAVIALTD</sequence>